<evidence type="ECO:0000313" key="3">
    <source>
        <dbReference type="Proteomes" id="UP001159363"/>
    </source>
</evidence>
<feature type="region of interest" description="Disordered" evidence="1">
    <location>
        <begin position="17"/>
        <end position="45"/>
    </location>
</feature>
<name>A0ABQ9GA43_9NEOP</name>
<organism evidence="2 3">
    <name type="scientific">Dryococelus australis</name>
    <dbReference type="NCBI Taxonomy" id="614101"/>
    <lineage>
        <taxon>Eukaryota</taxon>
        <taxon>Metazoa</taxon>
        <taxon>Ecdysozoa</taxon>
        <taxon>Arthropoda</taxon>
        <taxon>Hexapoda</taxon>
        <taxon>Insecta</taxon>
        <taxon>Pterygota</taxon>
        <taxon>Neoptera</taxon>
        <taxon>Polyneoptera</taxon>
        <taxon>Phasmatodea</taxon>
        <taxon>Verophasmatodea</taxon>
        <taxon>Anareolatae</taxon>
        <taxon>Phasmatidae</taxon>
        <taxon>Eurycanthinae</taxon>
        <taxon>Dryococelus</taxon>
    </lineage>
</organism>
<protein>
    <submittedName>
        <fullName evidence="2">Uncharacterized protein</fullName>
    </submittedName>
</protein>
<dbReference type="EMBL" id="JARBHB010000014">
    <property type="protein sequence ID" value="KAJ8869305.1"/>
    <property type="molecule type" value="Genomic_DNA"/>
</dbReference>
<comment type="caution">
    <text evidence="2">The sequence shown here is derived from an EMBL/GenBank/DDBJ whole genome shotgun (WGS) entry which is preliminary data.</text>
</comment>
<feature type="region of interest" description="Disordered" evidence="1">
    <location>
        <begin position="657"/>
        <end position="736"/>
    </location>
</feature>
<gene>
    <name evidence="2" type="ORF">PR048_030879</name>
</gene>
<evidence type="ECO:0000313" key="2">
    <source>
        <dbReference type="EMBL" id="KAJ8869305.1"/>
    </source>
</evidence>
<accession>A0ABQ9GA43</accession>
<sequence>MQISCTLVVYCHSGRQRLGQSSPGGVKNRWNARAGETGNSRENPPTSGIVYTPPPLFFHQGIRTYEHYWLSNISSPGIFKECGRCDATTNCIHPGYIQVTRYYVGAITAGAELLYSTVMCILERQMFVHWLLLQRVASDTLHLTVWHSLLVTFPVRIGSESSRACLINCDPIANTTSVYTCLTREMFLSLSIALIRPLMDRLLQQESPVIVVRATSEPISMLRGIKDTWKPVSMLASHQGYSGSISDRVPEFSHVGMPLVGGFSRGSPVFPALSFRRRSILTSITLIGSQDLAVENHPNLFTHSLTKLNDQILCYLAWDTLRAPANEQLGAGRVNKMIVESTSLPKLIREISGSLIIRKGNDLRARLHGPIYFRASTLCSLPAVRVLPETRHSGGPGFDSRFGHPDFGFRWFPEITPGECWDGSLTKAMADSFSFLPQSLSPVQLAPSLMTSLSTKHVGYDEAIVARSDEANFDASEKCRRVESTRVPRNVGRLGTGSLHSVGSFYSVVTASSTSSQYFLASCTRIPFSLLLRREALPPPQQRQLALATTVDVIRLSAMLVADDREEQRTKKLWRSDFRMAGQVQRPAQLNFSRIKTPIGVRRGEYGAAPEWGGGWGGGTTPGGPADRRHPERFPHAMVLGGGGGVLEPGSLIWEANSLTTTPPRPQIMRPKTRLQTQKYEDASGVADIPSGSERDTSSNDSDADPAFSTVKEKSHIISSSSDDSDCESDDASSATAFQHLPLHKHVVYSQRRKLLFL</sequence>
<dbReference type="Proteomes" id="UP001159363">
    <property type="component" value="Chromosome 13"/>
</dbReference>
<proteinExistence type="predicted"/>
<keyword evidence="3" id="KW-1185">Reference proteome</keyword>
<reference evidence="2 3" key="1">
    <citation type="submission" date="2023-02" db="EMBL/GenBank/DDBJ databases">
        <title>LHISI_Scaffold_Assembly.</title>
        <authorList>
            <person name="Stuart O.P."/>
            <person name="Cleave R."/>
            <person name="Magrath M.J.L."/>
            <person name="Mikheyev A.S."/>
        </authorList>
    </citation>
    <scope>NUCLEOTIDE SEQUENCE [LARGE SCALE GENOMIC DNA]</scope>
    <source>
        <strain evidence="2">Daus_M_001</strain>
        <tissue evidence="2">Leg muscle</tissue>
    </source>
</reference>
<evidence type="ECO:0000256" key="1">
    <source>
        <dbReference type="SAM" id="MobiDB-lite"/>
    </source>
</evidence>